<evidence type="ECO:0000256" key="1">
    <source>
        <dbReference type="ARBA" id="ARBA00023015"/>
    </source>
</evidence>
<dbReference type="InterPro" id="IPR000843">
    <property type="entry name" value="HTH_LacI"/>
</dbReference>
<dbReference type="EMBL" id="JBHYPX010000096">
    <property type="protein sequence ID" value="MFE1356610.1"/>
    <property type="molecule type" value="Genomic_DNA"/>
</dbReference>
<dbReference type="SUPFAM" id="SSF53822">
    <property type="entry name" value="Periplasmic binding protein-like I"/>
    <property type="match status" value="1"/>
</dbReference>
<name>A0ABW6GV05_9ACTN</name>
<organism evidence="6 7">
    <name type="scientific">Kitasatospora phosalacinea</name>
    <dbReference type="NCBI Taxonomy" id="2065"/>
    <lineage>
        <taxon>Bacteria</taxon>
        <taxon>Bacillati</taxon>
        <taxon>Actinomycetota</taxon>
        <taxon>Actinomycetes</taxon>
        <taxon>Kitasatosporales</taxon>
        <taxon>Streptomycetaceae</taxon>
        <taxon>Kitasatospora</taxon>
    </lineage>
</organism>
<dbReference type="InterPro" id="IPR046335">
    <property type="entry name" value="LacI/GalR-like_sensor"/>
</dbReference>
<dbReference type="CDD" id="cd06267">
    <property type="entry name" value="PBP1_LacI_sugar_binding-like"/>
    <property type="match status" value="1"/>
</dbReference>
<dbReference type="SMART" id="SM00354">
    <property type="entry name" value="HTH_LACI"/>
    <property type="match status" value="1"/>
</dbReference>
<keyword evidence="7" id="KW-1185">Reference proteome</keyword>
<dbReference type="PANTHER" id="PTHR30146:SF109">
    <property type="entry name" value="HTH-TYPE TRANSCRIPTIONAL REGULATOR GALS"/>
    <property type="match status" value="1"/>
</dbReference>
<evidence type="ECO:0000256" key="3">
    <source>
        <dbReference type="ARBA" id="ARBA00023163"/>
    </source>
</evidence>
<keyword evidence="1" id="KW-0805">Transcription regulation</keyword>
<dbReference type="PROSITE" id="PS50932">
    <property type="entry name" value="HTH_LACI_2"/>
    <property type="match status" value="1"/>
</dbReference>
<reference evidence="6 7" key="1">
    <citation type="submission" date="2024-09" db="EMBL/GenBank/DDBJ databases">
        <title>The Natural Products Discovery Center: Release of the First 8490 Sequenced Strains for Exploring Actinobacteria Biosynthetic Diversity.</title>
        <authorList>
            <person name="Kalkreuter E."/>
            <person name="Kautsar S.A."/>
            <person name="Yang D."/>
            <person name="Bader C.D."/>
            <person name="Teijaro C.N."/>
            <person name="Fluegel L."/>
            <person name="Davis C.M."/>
            <person name="Simpson J.R."/>
            <person name="Lauterbach L."/>
            <person name="Steele A.D."/>
            <person name="Gui C."/>
            <person name="Meng S."/>
            <person name="Li G."/>
            <person name="Viehrig K."/>
            <person name="Ye F."/>
            <person name="Su P."/>
            <person name="Kiefer A.F."/>
            <person name="Nichols A."/>
            <person name="Cepeda A.J."/>
            <person name="Yan W."/>
            <person name="Fan B."/>
            <person name="Jiang Y."/>
            <person name="Adhikari A."/>
            <person name="Zheng C.-J."/>
            <person name="Schuster L."/>
            <person name="Cowan T.M."/>
            <person name="Smanski M.J."/>
            <person name="Chevrette M.G."/>
            <person name="De Carvalho L.P.S."/>
            <person name="Shen B."/>
        </authorList>
    </citation>
    <scope>NUCLEOTIDE SEQUENCE [LARGE SCALE GENOMIC DNA]</scope>
    <source>
        <strain evidence="6 7">NPDC058753</strain>
    </source>
</reference>
<evidence type="ECO:0000259" key="5">
    <source>
        <dbReference type="PROSITE" id="PS50932"/>
    </source>
</evidence>
<evidence type="ECO:0000313" key="6">
    <source>
        <dbReference type="EMBL" id="MFE1356610.1"/>
    </source>
</evidence>
<evidence type="ECO:0000256" key="4">
    <source>
        <dbReference type="SAM" id="MobiDB-lite"/>
    </source>
</evidence>
<dbReference type="PROSITE" id="PS00356">
    <property type="entry name" value="HTH_LACI_1"/>
    <property type="match status" value="1"/>
</dbReference>
<sequence>MERRPTLHDVAGEAGVSAKTVSRVLNGDGPVAAATRERVLAAVRRLGFRPNLMARSIRTGGPDSTVGLVLPDLGNPFFGALAGGVEEAVRGRGLTVLLGCSGGDGAREAEVVGAFLARRTSALLVVPSGGRPGGGPGSRPGSRPGGRPGGEPLAAARAAGVPLVYLDRPGPGADCVVSSNRAGAREGVAHLLGAGHRRVGFLGDLPASMYTRRERLAGWREALAAAGLPAPAELVAGARTVAEAERATLALLARPAPPTALFASNVTAATGAVLALGRSGRRDVALLSFDDLPLAEVLDPPLSAVAQDPALLGATAARLALARLDGDATPPRTETVPTRLVLRAARG</sequence>
<dbReference type="SUPFAM" id="SSF47413">
    <property type="entry name" value="lambda repressor-like DNA-binding domains"/>
    <property type="match status" value="1"/>
</dbReference>
<protein>
    <submittedName>
        <fullName evidence="6">LacI family DNA-binding transcriptional regulator</fullName>
    </submittedName>
</protein>
<evidence type="ECO:0000256" key="2">
    <source>
        <dbReference type="ARBA" id="ARBA00023125"/>
    </source>
</evidence>
<dbReference type="Pfam" id="PF13377">
    <property type="entry name" value="Peripla_BP_3"/>
    <property type="match status" value="1"/>
</dbReference>
<dbReference type="InterPro" id="IPR010982">
    <property type="entry name" value="Lambda_DNA-bd_dom_sf"/>
</dbReference>
<dbReference type="GO" id="GO:0003677">
    <property type="term" value="F:DNA binding"/>
    <property type="evidence" value="ECO:0007669"/>
    <property type="project" value="UniProtKB-KW"/>
</dbReference>
<keyword evidence="3" id="KW-0804">Transcription</keyword>
<proteinExistence type="predicted"/>
<dbReference type="Gene3D" id="3.40.50.2300">
    <property type="match status" value="2"/>
</dbReference>
<dbReference type="Proteomes" id="UP001599542">
    <property type="component" value="Unassembled WGS sequence"/>
</dbReference>
<keyword evidence="2 6" id="KW-0238">DNA-binding</keyword>
<evidence type="ECO:0000313" key="7">
    <source>
        <dbReference type="Proteomes" id="UP001599542"/>
    </source>
</evidence>
<comment type="caution">
    <text evidence="6">The sequence shown here is derived from an EMBL/GenBank/DDBJ whole genome shotgun (WGS) entry which is preliminary data.</text>
</comment>
<feature type="domain" description="HTH lacI-type" evidence="5">
    <location>
        <begin position="5"/>
        <end position="59"/>
    </location>
</feature>
<gene>
    <name evidence="6" type="ORF">ACFW6T_32025</name>
</gene>
<dbReference type="Pfam" id="PF00356">
    <property type="entry name" value="LacI"/>
    <property type="match status" value="1"/>
</dbReference>
<accession>A0ABW6GV05</accession>
<dbReference type="Gene3D" id="1.10.260.40">
    <property type="entry name" value="lambda repressor-like DNA-binding domains"/>
    <property type="match status" value="1"/>
</dbReference>
<dbReference type="CDD" id="cd01392">
    <property type="entry name" value="HTH_LacI"/>
    <property type="match status" value="1"/>
</dbReference>
<feature type="region of interest" description="Disordered" evidence="4">
    <location>
        <begin position="126"/>
        <end position="153"/>
    </location>
</feature>
<dbReference type="PRINTS" id="PR00036">
    <property type="entry name" value="HTHLACI"/>
</dbReference>
<feature type="compositionally biased region" description="Gly residues" evidence="4">
    <location>
        <begin position="130"/>
        <end position="149"/>
    </location>
</feature>
<dbReference type="PANTHER" id="PTHR30146">
    <property type="entry name" value="LACI-RELATED TRANSCRIPTIONAL REPRESSOR"/>
    <property type="match status" value="1"/>
</dbReference>
<dbReference type="RefSeq" id="WP_380324354.1">
    <property type="nucleotide sequence ID" value="NZ_JBHYPW010000025.1"/>
</dbReference>
<dbReference type="InterPro" id="IPR028082">
    <property type="entry name" value="Peripla_BP_I"/>
</dbReference>